<reference evidence="4 5" key="1">
    <citation type="submission" date="2016-10" db="EMBL/GenBank/DDBJ databases">
        <authorList>
            <person name="de Groot N.N."/>
        </authorList>
    </citation>
    <scope>NUCLEOTIDE SEQUENCE [LARGE SCALE GENOMIC DNA]</scope>
    <source>
        <strain evidence="4 5">CGMCC 1.11030</strain>
    </source>
</reference>
<dbReference type="PANTHER" id="PTHR43877">
    <property type="entry name" value="AMINOALKYLPHOSPHONATE N-ACETYLTRANSFERASE-RELATED-RELATED"/>
    <property type="match status" value="1"/>
</dbReference>
<keyword evidence="1 4" id="KW-0808">Transferase</keyword>
<protein>
    <submittedName>
        <fullName evidence="4">Putative acetyltransferase</fullName>
    </submittedName>
</protein>
<evidence type="ECO:0000313" key="5">
    <source>
        <dbReference type="Proteomes" id="UP000199377"/>
    </source>
</evidence>
<dbReference type="PROSITE" id="PS51186">
    <property type="entry name" value="GNAT"/>
    <property type="match status" value="1"/>
</dbReference>
<dbReference type="Proteomes" id="UP000199377">
    <property type="component" value="Unassembled WGS sequence"/>
</dbReference>
<dbReference type="CDD" id="cd04301">
    <property type="entry name" value="NAT_SF"/>
    <property type="match status" value="1"/>
</dbReference>
<dbReference type="InterPro" id="IPR050832">
    <property type="entry name" value="Bact_Acetyltransf"/>
</dbReference>
<evidence type="ECO:0000256" key="2">
    <source>
        <dbReference type="ARBA" id="ARBA00023315"/>
    </source>
</evidence>
<gene>
    <name evidence="4" type="ORF">SAMN05216258_10554</name>
</gene>
<dbReference type="Pfam" id="PF00583">
    <property type="entry name" value="Acetyltransf_1"/>
    <property type="match status" value="1"/>
</dbReference>
<evidence type="ECO:0000313" key="4">
    <source>
        <dbReference type="EMBL" id="SFI20467.1"/>
    </source>
</evidence>
<evidence type="ECO:0000256" key="1">
    <source>
        <dbReference type="ARBA" id="ARBA00022679"/>
    </source>
</evidence>
<feature type="domain" description="N-acetyltransferase" evidence="3">
    <location>
        <begin position="14"/>
        <end position="162"/>
    </location>
</feature>
<dbReference type="InterPro" id="IPR000182">
    <property type="entry name" value="GNAT_dom"/>
</dbReference>
<dbReference type="GO" id="GO:0016747">
    <property type="term" value="F:acyltransferase activity, transferring groups other than amino-acyl groups"/>
    <property type="evidence" value="ECO:0007669"/>
    <property type="project" value="InterPro"/>
</dbReference>
<evidence type="ECO:0000259" key="3">
    <source>
        <dbReference type="PROSITE" id="PS51186"/>
    </source>
</evidence>
<dbReference type="InterPro" id="IPR016181">
    <property type="entry name" value="Acyl_CoA_acyltransferase"/>
</dbReference>
<sequence length="162" mass="17349">MSAADPSASAAPAVEVRPTPVAAPEALELIAGSEAELASIYPPEVRYAFSPQQLIDAQVHFVVAWSEGEPAACGGFAPLDGYGELKRMFTRPERRGRRLAGAILAALEAEARSRGLPIMRLETGEASPEAIRAYERAGYVRRGPFGDYQENGSSVFMEKPLA</sequence>
<organism evidence="4 5">
    <name type="scientific">Albimonas pacifica</name>
    <dbReference type="NCBI Taxonomy" id="1114924"/>
    <lineage>
        <taxon>Bacteria</taxon>
        <taxon>Pseudomonadati</taxon>
        <taxon>Pseudomonadota</taxon>
        <taxon>Alphaproteobacteria</taxon>
        <taxon>Rhodobacterales</taxon>
        <taxon>Paracoccaceae</taxon>
        <taxon>Albimonas</taxon>
    </lineage>
</organism>
<dbReference type="SUPFAM" id="SSF55729">
    <property type="entry name" value="Acyl-CoA N-acyltransferases (Nat)"/>
    <property type="match status" value="1"/>
</dbReference>
<dbReference type="EMBL" id="FOQH01000005">
    <property type="protein sequence ID" value="SFI20467.1"/>
    <property type="molecule type" value="Genomic_DNA"/>
</dbReference>
<dbReference type="AlphaFoldDB" id="A0A1I3GAM7"/>
<dbReference type="Gene3D" id="3.40.630.30">
    <property type="match status" value="1"/>
</dbReference>
<keyword evidence="5" id="KW-1185">Reference proteome</keyword>
<dbReference type="RefSeq" id="WP_177236220.1">
    <property type="nucleotide sequence ID" value="NZ_FOQH01000005.1"/>
</dbReference>
<proteinExistence type="predicted"/>
<keyword evidence="2" id="KW-0012">Acyltransferase</keyword>
<accession>A0A1I3GAM7</accession>
<name>A0A1I3GAM7_9RHOB</name>
<dbReference type="PANTHER" id="PTHR43877:SF2">
    <property type="entry name" value="AMINOALKYLPHOSPHONATE N-ACETYLTRANSFERASE-RELATED"/>
    <property type="match status" value="1"/>
</dbReference>